<dbReference type="InterPro" id="IPR011659">
    <property type="entry name" value="WD40"/>
</dbReference>
<dbReference type="InterPro" id="IPR036366">
    <property type="entry name" value="PGBDSf"/>
</dbReference>
<comment type="caution">
    <text evidence="4">The sequence shown here is derived from an EMBL/GenBank/DDBJ whole genome shotgun (WGS) entry which is preliminary data.</text>
</comment>
<evidence type="ECO:0000256" key="1">
    <source>
        <dbReference type="ARBA" id="ARBA00009820"/>
    </source>
</evidence>
<evidence type="ECO:0000313" key="4">
    <source>
        <dbReference type="EMBL" id="OHA65695.1"/>
    </source>
</evidence>
<comment type="similarity">
    <text evidence="1">Belongs to the TolB family.</text>
</comment>
<name>A0A1G2QYJ3_9BACT</name>
<feature type="region of interest" description="Disordered" evidence="2">
    <location>
        <begin position="562"/>
        <end position="591"/>
    </location>
</feature>
<organism evidence="4 5">
    <name type="scientific">Candidatus Wildermuthbacteria bacterium RIFCSPHIGHO2_02_FULL_45_25</name>
    <dbReference type="NCBI Taxonomy" id="1802450"/>
    <lineage>
        <taxon>Bacteria</taxon>
        <taxon>Candidatus Wildermuthiibacteriota</taxon>
    </lineage>
</organism>
<dbReference type="Gene3D" id="1.10.101.10">
    <property type="entry name" value="PGBD-like superfamily/PGBD"/>
    <property type="match status" value="1"/>
</dbReference>
<dbReference type="Gene3D" id="2.120.10.30">
    <property type="entry name" value="TolB, C-terminal domain"/>
    <property type="match status" value="2"/>
</dbReference>
<dbReference type="AlphaFoldDB" id="A0A1G2QYJ3"/>
<dbReference type="Proteomes" id="UP000178092">
    <property type="component" value="Unassembled WGS sequence"/>
</dbReference>
<reference evidence="4 5" key="1">
    <citation type="journal article" date="2016" name="Nat. Commun.">
        <title>Thousands of microbial genomes shed light on interconnected biogeochemical processes in an aquifer system.</title>
        <authorList>
            <person name="Anantharaman K."/>
            <person name="Brown C.T."/>
            <person name="Hug L.A."/>
            <person name="Sharon I."/>
            <person name="Castelle C.J."/>
            <person name="Probst A.J."/>
            <person name="Thomas B.C."/>
            <person name="Singh A."/>
            <person name="Wilkins M.J."/>
            <person name="Karaoz U."/>
            <person name="Brodie E.L."/>
            <person name="Williams K.H."/>
            <person name="Hubbard S.S."/>
            <person name="Banfield J.F."/>
        </authorList>
    </citation>
    <scope>NUCLEOTIDE SEQUENCE [LARGE SCALE GENOMIC DNA]</scope>
</reference>
<dbReference type="InterPro" id="IPR011042">
    <property type="entry name" value="6-blade_b-propeller_TolB-like"/>
</dbReference>
<dbReference type="InterPro" id="IPR002477">
    <property type="entry name" value="Peptidoglycan-bd-like"/>
</dbReference>
<feature type="compositionally biased region" description="Polar residues" evidence="2">
    <location>
        <begin position="248"/>
        <end position="260"/>
    </location>
</feature>
<dbReference type="InterPro" id="IPR036365">
    <property type="entry name" value="PGBD-like_sf"/>
</dbReference>
<proteinExistence type="inferred from homology"/>
<dbReference type="Pfam" id="PF08310">
    <property type="entry name" value="LGFP"/>
    <property type="match status" value="2"/>
</dbReference>
<evidence type="ECO:0000313" key="5">
    <source>
        <dbReference type="Proteomes" id="UP000178092"/>
    </source>
</evidence>
<dbReference type="Pfam" id="PF01471">
    <property type="entry name" value="PG_binding_1"/>
    <property type="match status" value="1"/>
</dbReference>
<protein>
    <recommendedName>
        <fullName evidence="3">Peptidoglycan binding-like domain-containing protein</fullName>
    </recommendedName>
</protein>
<sequence length="1049" mass="114261">MGKFALVLSIFSVAVLLCAMLLAWAEDGRISHYDGTTAYAATGKLLYVCADESSKTQICMADVDGSHEARVTNQDVYHWSPTWNPNGKEFAYMAAHPVTGNGSIVKRNIDGSNPVVLTPEGTNDVQPSWSPDGKKIAFSSKAEYGDMGIWVMNADGTDRRLLTSSRGAGSTYPCWSPDGKKICFTRIKSVRTVIWVADADGKNAAPLDMSEEVSNTHGNWSPDGEWIVYDCGQEICKIRSDSSDHKQLTNARPSENSGPSWSGDGKRILFSSNRSGRWQLYGMKPDGTEVARILASETHDYDPAAQPGTFAPEPTATRTPLALPTVTPTPDAPLDDPCDPSEAVELSPSFQSFLDQFTGLTSTGGMFFPTMEDHEVFQKAGEGLHIILALRSAVKDTRDDERQILFLRTLGYGEETIEEIYTKGTLGGRYFGADGDRPSESDPLEKRSLGAYQQAVGRSMGGDTIYDTMGKNMDMSSRLLMPSLSCHYADELRKKAREAVATQFNNIAEEIAKFPRKALESEINALAGELRYAYFSLPETLLLTVGANVPSIDSEHIAPAIVEPSTPAPPTETPTATPTQIPTPTPTADPTVVPTPENSLIIVLASLVGIGNLLTLYGTSDPNDQQSLLFQPIFPADLRKGDTGQDVWILQIALNLLGYTVAESGPGSPGKETEFYGDLTFDAVLRLQREYADIPATGELNIATRALLDNLLYTGSAGKYQDHAIDMKWHEMRATLMNFGALKQRRDVLGSFSGSTGAMSVYRRGSIYASKHGVYEVHGAIRKEYDRLGGAQGDLGFPITDERPDPATNRRRSDFEGGYVAWSSAKHKYVAIITDDVPFECGISSSLQKPLSNEQWDVGPNGGNGFANYLGWYHGKLYEYHAGEDRGSGAGTLVYAIGAGKVVMISNLGNLGKLIAVEHRGAFAIPGAYKRPTNKQGDTYTYRGEIVRKLYSVYVHTSPDITVGECVVGGQQIAALADVSSAGLGTHLHFEVRHPDQKLTDKTEFKEGSWVWVGEKNNQHRSNGYYYDAQPLIDGGVRNPVEVIDINSK</sequence>
<dbReference type="PANTHER" id="PTHR36842">
    <property type="entry name" value="PROTEIN TOLB HOMOLOG"/>
    <property type="match status" value="1"/>
</dbReference>
<dbReference type="SUPFAM" id="SSF47090">
    <property type="entry name" value="PGBD-like"/>
    <property type="match status" value="1"/>
</dbReference>
<dbReference type="CDD" id="cd12797">
    <property type="entry name" value="M23_peptidase"/>
    <property type="match status" value="1"/>
</dbReference>
<dbReference type="SUPFAM" id="SSF51261">
    <property type="entry name" value="Duplicated hybrid motif"/>
    <property type="match status" value="1"/>
</dbReference>
<dbReference type="SUPFAM" id="SSF69304">
    <property type="entry name" value="Tricorn protease N-terminal domain"/>
    <property type="match status" value="1"/>
</dbReference>
<dbReference type="EMBL" id="MHTV01000042">
    <property type="protein sequence ID" value="OHA65695.1"/>
    <property type="molecule type" value="Genomic_DNA"/>
</dbReference>
<dbReference type="Gene3D" id="2.70.70.10">
    <property type="entry name" value="Glucose Permease (Domain IIA)"/>
    <property type="match status" value="1"/>
</dbReference>
<accession>A0A1G2QYJ3</accession>
<dbReference type="InterPro" id="IPR011055">
    <property type="entry name" value="Dup_hybrid_motif"/>
</dbReference>
<evidence type="ECO:0000256" key="2">
    <source>
        <dbReference type="SAM" id="MobiDB-lite"/>
    </source>
</evidence>
<dbReference type="Pfam" id="PF07676">
    <property type="entry name" value="PD40"/>
    <property type="match status" value="3"/>
</dbReference>
<feature type="domain" description="Peptidoglycan binding-like" evidence="3">
    <location>
        <begin position="643"/>
        <end position="708"/>
    </location>
</feature>
<dbReference type="InterPro" id="IPR013207">
    <property type="entry name" value="LGFP"/>
</dbReference>
<evidence type="ECO:0000259" key="3">
    <source>
        <dbReference type="Pfam" id="PF01471"/>
    </source>
</evidence>
<feature type="region of interest" description="Disordered" evidence="2">
    <location>
        <begin position="242"/>
        <end position="266"/>
    </location>
</feature>
<gene>
    <name evidence="4" type="ORF">A3C04_02150</name>
</gene>
<dbReference type="PANTHER" id="PTHR36842:SF1">
    <property type="entry name" value="PROTEIN TOLB"/>
    <property type="match status" value="1"/>
</dbReference>